<reference evidence="1" key="1">
    <citation type="submission" date="2014-05" db="EMBL/GenBank/DDBJ databases">
        <title>Genome sequence of Mycobacterium aromaticivorans strain JS19b1T (= DSM 45407T).</title>
        <authorList>
            <person name="Kwak Y."/>
            <person name="Park G.-S."/>
            <person name="Li Q.X."/>
            <person name="Lee S.-E."/>
            <person name="Shin J.-H."/>
        </authorList>
    </citation>
    <scope>NUCLEOTIDE SEQUENCE [LARGE SCALE GENOMIC DNA]</scope>
    <source>
        <strain evidence="1">JS19b1</strain>
    </source>
</reference>
<dbReference type="AlphaFoldDB" id="A0A064CHW6"/>
<organism evidence="1 2">
    <name type="scientific">Mycolicibacterium aromaticivorans JS19b1 = JCM 16368</name>
    <dbReference type="NCBI Taxonomy" id="1440774"/>
    <lineage>
        <taxon>Bacteria</taxon>
        <taxon>Bacillati</taxon>
        <taxon>Actinomycetota</taxon>
        <taxon>Actinomycetes</taxon>
        <taxon>Mycobacteriales</taxon>
        <taxon>Mycobacteriaceae</taxon>
        <taxon>Mycolicibacterium</taxon>
    </lineage>
</organism>
<dbReference type="Proteomes" id="UP000022835">
    <property type="component" value="Unassembled WGS sequence"/>
</dbReference>
<keyword evidence="2" id="KW-1185">Reference proteome</keyword>
<proteinExistence type="predicted"/>
<protein>
    <submittedName>
        <fullName evidence="1">Uncharacterized protein</fullName>
    </submittedName>
</protein>
<comment type="caution">
    <text evidence="1">The sequence shown here is derived from an EMBL/GenBank/DDBJ whole genome shotgun (WGS) entry which is preliminary data.</text>
</comment>
<dbReference type="EMBL" id="JALN02000001">
    <property type="protein sequence ID" value="KDE98357.1"/>
    <property type="molecule type" value="Genomic_DNA"/>
</dbReference>
<sequence length="77" mass="8435">MTYRPPKPGEAVDREVLDIGIAARFYDDIQQSVGGQVIIMENMDPPSGLRKESTDVFFTGVAGEGRFGFFPSQPLPS</sequence>
<accession>A0A064CHW6</accession>
<dbReference type="STRING" id="1440774.Y900_005245"/>
<evidence type="ECO:0000313" key="1">
    <source>
        <dbReference type="EMBL" id="KDE98357.1"/>
    </source>
</evidence>
<evidence type="ECO:0000313" key="2">
    <source>
        <dbReference type="Proteomes" id="UP000022835"/>
    </source>
</evidence>
<name>A0A064CHW6_9MYCO</name>
<gene>
    <name evidence="1" type="ORF">Y900_005245</name>
</gene>